<protein>
    <submittedName>
        <fullName evidence="1">Uncharacterized protein</fullName>
    </submittedName>
</protein>
<name>A0A150GC79_GONPE</name>
<evidence type="ECO:0000313" key="2">
    <source>
        <dbReference type="Proteomes" id="UP000075714"/>
    </source>
</evidence>
<evidence type="ECO:0000313" key="1">
    <source>
        <dbReference type="EMBL" id="KXZ47457.1"/>
    </source>
</evidence>
<proteinExistence type="predicted"/>
<dbReference type="Proteomes" id="UP000075714">
    <property type="component" value="Unassembled WGS sequence"/>
</dbReference>
<keyword evidence="2" id="KW-1185">Reference proteome</keyword>
<dbReference type="EMBL" id="LSYV01000036">
    <property type="protein sequence ID" value="KXZ47457.1"/>
    <property type="molecule type" value="Genomic_DNA"/>
</dbReference>
<reference evidence="2" key="1">
    <citation type="journal article" date="2016" name="Nat. Commun.">
        <title>The Gonium pectorale genome demonstrates co-option of cell cycle regulation during the evolution of multicellularity.</title>
        <authorList>
            <person name="Hanschen E.R."/>
            <person name="Marriage T.N."/>
            <person name="Ferris P.J."/>
            <person name="Hamaji T."/>
            <person name="Toyoda A."/>
            <person name="Fujiyama A."/>
            <person name="Neme R."/>
            <person name="Noguchi H."/>
            <person name="Minakuchi Y."/>
            <person name="Suzuki M."/>
            <person name="Kawai-Toyooka H."/>
            <person name="Smith D.R."/>
            <person name="Sparks H."/>
            <person name="Anderson J."/>
            <person name="Bakaric R."/>
            <person name="Luria V."/>
            <person name="Karger A."/>
            <person name="Kirschner M.W."/>
            <person name="Durand P.M."/>
            <person name="Michod R.E."/>
            <person name="Nozaki H."/>
            <person name="Olson B.J."/>
        </authorList>
    </citation>
    <scope>NUCLEOTIDE SEQUENCE [LARGE SCALE GENOMIC DNA]</scope>
    <source>
        <strain evidence="2">NIES-2863</strain>
    </source>
</reference>
<organism evidence="1 2">
    <name type="scientific">Gonium pectorale</name>
    <name type="common">Green alga</name>
    <dbReference type="NCBI Taxonomy" id="33097"/>
    <lineage>
        <taxon>Eukaryota</taxon>
        <taxon>Viridiplantae</taxon>
        <taxon>Chlorophyta</taxon>
        <taxon>core chlorophytes</taxon>
        <taxon>Chlorophyceae</taxon>
        <taxon>CS clade</taxon>
        <taxon>Chlamydomonadales</taxon>
        <taxon>Volvocaceae</taxon>
        <taxon>Gonium</taxon>
    </lineage>
</organism>
<sequence length="259" mass="28807">MRRQQGPNDPPPAVKVPPFVRPALQQLLRSELDYFNRLPDEMRRRVVGPDIERYDRVKYDMLHYGDIAFTLAGVKPCALIAHGSGGPPFIRGLVEACVAPLMRDFRLDAVGFQLAEISHSLLTSNPVHPGFQDCWLLANTRHPAYALARETFLVPHPEPVDEREIGRALGYPLPEGGATVRYIDKSAVDEAGVGVGCMAAVPVLEYFCSDAGGVPEVLRHFAAYERVWRQLGRALAIEAQGHPELRVAAMRHARREMAR</sequence>
<comment type="caution">
    <text evidence="1">The sequence shown here is derived from an EMBL/GenBank/DDBJ whole genome shotgun (WGS) entry which is preliminary data.</text>
</comment>
<accession>A0A150GC79</accession>
<dbReference type="AlphaFoldDB" id="A0A150GC79"/>
<gene>
    <name evidence="1" type="ORF">GPECTOR_35g895</name>
</gene>
<dbReference type="OrthoDB" id="3528649at2759"/>